<evidence type="ECO:0000256" key="1">
    <source>
        <dbReference type="ARBA" id="ARBA00001935"/>
    </source>
</evidence>
<evidence type="ECO:0000256" key="6">
    <source>
        <dbReference type="ARBA" id="ARBA00022982"/>
    </source>
</evidence>
<evidence type="ECO:0000313" key="11">
    <source>
        <dbReference type="EMBL" id="GAA1995705.1"/>
    </source>
</evidence>
<dbReference type="EMBL" id="BAAAQM010000055">
    <property type="protein sequence ID" value="GAA1995705.1"/>
    <property type="molecule type" value="Genomic_DNA"/>
</dbReference>
<feature type="signal peptide" evidence="9">
    <location>
        <begin position="1"/>
        <end position="27"/>
    </location>
</feature>
<evidence type="ECO:0000313" key="12">
    <source>
        <dbReference type="Proteomes" id="UP001499854"/>
    </source>
</evidence>
<keyword evidence="6" id="KW-0249">Electron transport</keyword>
<dbReference type="InterPro" id="IPR000923">
    <property type="entry name" value="BlueCu_1"/>
</dbReference>
<evidence type="ECO:0000256" key="4">
    <source>
        <dbReference type="ARBA" id="ARBA00022723"/>
    </source>
</evidence>
<evidence type="ECO:0000256" key="7">
    <source>
        <dbReference type="ARBA" id="ARBA00023008"/>
    </source>
</evidence>
<accession>A0ABP5ED09</accession>
<dbReference type="RefSeq" id="WP_344661526.1">
    <property type="nucleotide sequence ID" value="NZ_BAAAQM010000055.1"/>
</dbReference>
<dbReference type="InterPro" id="IPR052721">
    <property type="entry name" value="ET_Amicyanin"/>
</dbReference>
<organism evidence="11 12">
    <name type="scientific">Catenulispora subtropica</name>
    <dbReference type="NCBI Taxonomy" id="450798"/>
    <lineage>
        <taxon>Bacteria</taxon>
        <taxon>Bacillati</taxon>
        <taxon>Actinomycetota</taxon>
        <taxon>Actinomycetes</taxon>
        <taxon>Catenulisporales</taxon>
        <taxon>Catenulisporaceae</taxon>
        <taxon>Catenulispora</taxon>
    </lineage>
</organism>
<evidence type="ECO:0000256" key="5">
    <source>
        <dbReference type="ARBA" id="ARBA00022764"/>
    </source>
</evidence>
<keyword evidence="7" id="KW-0186">Copper</keyword>
<sequence>MNPRVLGPVVLAAVLLASACGSGSSHPAASSSTGIQPGGGQTLAGAPGATGTGPVTTGASSMPGMTMATTSGTGAAPAAPVAGNAVAITGFAFSPAALTVKAGTTVTWTNKDADAHTVTSQGSGGPLQSKALGTGETFSYTFTTPGTYSYLCTIHPFMTATVTVTP</sequence>
<reference evidence="12" key="1">
    <citation type="journal article" date="2019" name="Int. J. Syst. Evol. Microbiol.">
        <title>The Global Catalogue of Microorganisms (GCM) 10K type strain sequencing project: providing services to taxonomists for standard genome sequencing and annotation.</title>
        <authorList>
            <consortium name="The Broad Institute Genomics Platform"/>
            <consortium name="The Broad Institute Genome Sequencing Center for Infectious Disease"/>
            <person name="Wu L."/>
            <person name="Ma J."/>
        </authorList>
    </citation>
    <scope>NUCLEOTIDE SEQUENCE [LARGE SCALE GENOMIC DNA]</scope>
    <source>
        <strain evidence="12">JCM 16013</strain>
    </source>
</reference>
<dbReference type="Pfam" id="PF00127">
    <property type="entry name" value="Copper-bind"/>
    <property type="match status" value="1"/>
</dbReference>
<dbReference type="PROSITE" id="PS51257">
    <property type="entry name" value="PROKAR_LIPOPROTEIN"/>
    <property type="match status" value="1"/>
</dbReference>
<protein>
    <recommendedName>
        <fullName evidence="10">Blue (type 1) copper domain-containing protein</fullName>
    </recommendedName>
</protein>
<keyword evidence="4" id="KW-0479">Metal-binding</keyword>
<name>A0ABP5ED09_9ACTN</name>
<dbReference type="PRINTS" id="PR00155">
    <property type="entry name" value="AMICYANIN"/>
</dbReference>
<comment type="subcellular location">
    <subcellularLocation>
        <location evidence="2">Periplasm</location>
    </subcellularLocation>
</comment>
<gene>
    <name evidence="11" type="ORF">GCM10009838_70730</name>
</gene>
<keyword evidence="5" id="KW-0574">Periplasm</keyword>
<keyword evidence="9" id="KW-0732">Signal</keyword>
<evidence type="ECO:0000256" key="8">
    <source>
        <dbReference type="SAM" id="MobiDB-lite"/>
    </source>
</evidence>
<dbReference type="InterPro" id="IPR008972">
    <property type="entry name" value="Cupredoxin"/>
</dbReference>
<dbReference type="Gene3D" id="2.60.40.420">
    <property type="entry name" value="Cupredoxins - blue copper proteins"/>
    <property type="match status" value="1"/>
</dbReference>
<evidence type="ECO:0000256" key="2">
    <source>
        <dbReference type="ARBA" id="ARBA00004418"/>
    </source>
</evidence>
<proteinExistence type="predicted"/>
<dbReference type="Proteomes" id="UP001499854">
    <property type="component" value="Unassembled WGS sequence"/>
</dbReference>
<comment type="cofactor">
    <cofactor evidence="1">
        <name>Cu cation</name>
        <dbReference type="ChEBI" id="CHEBI:23378"/>
    </cofactor>
</comment>
<keyword evidence="3" id="KW-0813">Transport</keyword>
<dbReference type="InterPro" id="IPR002386">
    <property type="entry name" value="Amicyanin/Pseudoazurin"/>
</dbReference>
<evidence type="ECO:0000256" key="9">
    <source>
        <dbReference type="SAM" id="SignalP"/>
    </source>
</evidence>
<keyword evidence="12" id="KW-1185">Reference proteome</keyword>
<evidence type="ECO:0000256" key="3">
    <source>
        <dbReference type="ARBA" id="ARBA00022448"/>
    </source>
</evidence>
<feature type="chain" id="PRO_5047244612" description="Blue (type 1) copper domain-containing protein" evidence="9">
    <location>
        <begin position="28"/>
        <end position="166"/>
    </location>
</feature>
<dbReference type="CDD" id="cd13921">
    <property type="entry name" value="Amicyanin"/>
    <property type="match status" value="1"/>
</dbReference>
<dbReference type="PANTHER" id="PTHR36507:SF1">
    <property type="entry name" value="BLL1555 PROTEIN"/>
    <property type="match status" value="1"/>
</dbReference>
<evidence type="ECO:0000259" key="10">
    <source>
        <dbReference type="Pfam" id="PF00127"/>
    </source>
</evidence>
<dbReference type="PANTHER" id="PTHR36507">
    <property type="entry name" value="BLL1555 PROTEIN"/>
    <property type="match status" value="1"/>
</dbReference>
<feature type="domain" description="Blue (type 1) copper" evidence="10">
    <location>
        <begin position="86"/>
        <end position="164"/>
    </location>
</feature>
<feature type="compositionally biased region" description="Low complexity" evidence="8">
    <location>
        <begin position="43"/>
        <end position="76"/>
    </location>
</feature>
<dbReference type="SUPFAM" id="SSF49503">
    <property type="entry name" value="Cupredoxins"/>
    <property type="match status" value="1"/>
</dbReference>
<feature type="region of interest" description="Disordered" evidence="8">
    <location>
        <begin position="26"/>
        <end position="76"/>
    </location>
</feature>
<comment type="caution">
    <text evidence="11">The sequence shown here is derived from an EMBL/GenBank/DDBJ whole genome shotgun (WGS) entry which is preliminary data.</text>
</comment>
<dbReference type="InterPro" id="IPR035668">
    <property type="entry name" value="Amicyanin"/>
</dbReference>